<organism evidence="1 2">
    <name type="scientific">Subdoligranulum variabile DSM 15176</name>
    <dbReference type="NCBI Taxonomy" id="411471"/>
    <lineage>
        <taxon>Bacteria</taxon>
        <taxon>Bacillati</taxon>
        <taxon>Bacillota</taxon>
        <taxon>Clostridia</taxon>
        <taxon>Eubacteriales</taxon>
        <taxon>Oscillospiraceae</taxon>
        <taxon>Subdoligranulum</taxon>
    </lineage>
</organism>
<dbReference type="HOGENOM" id="CLU_1110929_0_0_9"/>
<gene>
    <name evidence="1" type="ORF">SUBVAR_05891</name>
</gene>
<keyword evidence="2" id="KW-1185">Reference proteome</keyword>
<dbReference type="Proteomes" id="UP000003438">
    <property type="component" value="Unassembled WGS sequence"/>
</dbReference>
<sequence>MGIKGDDILDAYRAQLLQGERAVQTLAADAAMLAAAVQAGHDDADAVGTAGNRLDQTHQILEVIVGREVILVPEQLVGNTVVARIDEDKQIVAAGRGLDQALGITGLKTRAIRRDDERLHIHADLTRPADQMTIHQFAEFFGTRAGDQAQISNCIFFGKKIARAKILFSHTCLLLTSIIKFIFVFKGHTTPFISIVAQRPDKISPVTQVFRQNQHFLHFKYDCSGAVARILSDFTKNLHSTCFPVFEGAG</sequence>
<dbReference type="AlphaFoldDB" id="D1PNH0"/>
<reference evidence="1" key="1">
    <citation type="submission" date="2009-12" db="EMBL/GenBank/DDBJ databases">
        <authorList>
            <person name="Weinstock G."/>
            <person name="Sodergren E."/>
            <person name="Clifton S."/>
            <person name="Fulton L."/>
            <person name="Fulton B."/>
            <person name="Courtney L."/>
            <person name="Fronick C."/>
            <person name="Harrison M."/>
            <person name="Strong C."/>
            <person name="Farmer C."/>
            <person name="Delahaunty K."/>
            <person name="Markovic C."/>
            <person name="Hall O."/>
            <person name="Minx P."/>
            <person name="Tomlinson C."/>
            <person name="Mitreva M."/>
            <person name="Nelson J."/>
            <person name="Hou S."/>
            <person name="Wollam A."/>
            <person name="Pepin K.H."/>
            <person name="Johnson M."/>
            <person name="Bhonagiri V."/>
            <person name="Nash W.E."/>
            <person name="Warren W."/>
            <person name="Chinwalla A."/>
            <person name="Mardis E.R."/>
            <person name="Wilson R.K."/>
        </authorList>
    </citation>
    <scope>NUCLEOTIDE SEQUENCE [LARGE SCALE GENOMIC DNA]</scope>
    <source>
        <strain evidence="1">DSM 15176</strain>
    </source>
</reference>
<protein>
    <submittedName>
        <fullName evidence="1">Uncharacterized protein</fullName>
    </submittedName>
</protein>
<accession>D1PNH0</accession>
<dbReference type="EMBL" id="ACBY02000023">
    <property type="protein sequence ID" value="EFB76105.1"/>
    <property type="molecule type" value="Genomic_DNA"/>
</dbReference>
<evidence type="ECO:0000313" key="1">
    <source>
        <dbReference type="EMBL" id="EFB76105.1"/>
    </source>
</evidence>
<name>D1PNH0_9FIRM</name>
<evidence type="ECO:0000313" key="2">
    <source>
        <dbReference type="Proteomes" id="UP000003438"/>
    </source>
</evidence>
<proteinExistence type="predicted"/>
<comment type="caution">
    <text evidence="1">The sequence shown here is derived from an EMBL/GenBank/DDBJ whole genome shotgun (WGS) entry which is preliminary data.</text>
</comment>